<keyword evidence="3 9" id="KW-0378">Hydrolase</keyword>
<evidence type="ECO:0000256" key="9">
    <source>
        <dbReference type="RuleBase" id="RU365022"/>
    </source>
</evidence>
<evidence type="ECO:0000313" key="11">
    <source>
        <dbReference type="EMBL" id="EMR04138.1"/>
    </source>
</evidence>
<protein>
    <recommendedName>
        <fullName evidence="9">CRISPR-associated exonuclease Cas4</fullName>
        <ecNumber evidence="9">3.1.12.1</ecNumber>
    </recommendedName>
</protein>
<comment type="similarity">
    <text evidence="9">Belongs to the CRISPR-associated exonuclease Cas4 family.</text>
</comment>
<dbReference type="InterPro" id="IPR013343">
    <property type="entry name" value="CRISPR-assoc_prot_Cas4"/>
</dbReference>
<comment type="caution">
    <text evidence="11">The sequence shown here is derived from an EMBL/GenBank/DDBJ whole genome shotgun (WGS) entry which is preliminary data.</text>
</comment>
<evidence type="ECO:0000256" key="2">
    <source>
        <dbReference type="ARBA" id="ARBA00022723"/>
    </source>
</evidence>
<dbReference type="InterPro" id="IPR022765">
    <property type="entry name" value="Dna2/Cas4_DUF83"/>
</dbReference>
<dbReference type="GO" id="GO:0046872">
    <property type="term" value="F:metal ion binding"/>
    <property type="evidence" value="ECO:0007669"/>
    <property type="project" value="UniProtKB-KW"/>
</dbReference>
<dbReference type="PANTHER" id="PTHR37168">
    <property type="entry name" value="CRISPR-ASSOCIATED EXONUCLEASE CAS4"/>
    <property type="match status" value="1"/>
</dbReference>
<keyword evidence="7 9" id="KW-0051">Antiviral defense</keyword>
<name>M7N678_9BACT</name>
<evidence type="ECO:0000313" key="12">
    <source>
        <dbReference type="Proteomes" id="UP000011910"/>
    </source>
</evidence>
<dbReference type="GO" id="GO:0051536">
    <property type="term" value="F:iron-sulfur cluster binding"/>
    <property type="evidence" value="ECO:0007669"/>
    <property type="project" value="UniProtKB-KW"/>
</dbReference>
<dbReference type="NCBIfam" id="TIGR00372">
    <property type="entry name" value="cas4"/>
    <property type="match status" value="1"/>
</dbReference>
<evidence type="ECO:0000256" key="3">
    <source>
        <dbReference type="ARBA" id="ARBA00022801"/>
    </source>
</evidence>
<keyword evidence="12" id="KW-1185">Reference proteome</keyword>
<dbReference type="AlphaFoldDB" id="M7N678"/>
<organism evidence="11 12">
    <name type="scientific">Cesiribacter andamanensis AMV16</name>
    <dbReference type="NCBI Taxonomy" id="1279009"/>
    <lineage>
        <taxon>Bacteria</taxon>
        <taxon>Pseudomonadati</taxon>
        <taxon>Bacteroidota</taxon>
        <taxon>Cytophagia</taxon>
        <taxon>Cytophagales</taxon>
        <taxon>Cesiribacteraceae</taxon>
        <taxon>Cesiribacter</taxon>
    </lineage>
</organism>
<dbReference type="GO" id="GO:0004527">
    <property type="term" value="F:exonuclease activity"/>
    <property type="evidence" value="ECO:0007669"/>
    <property type="project" value="UniProtKB-KW"/>
</dbReference>
<comment type="cofactor">
    <cofactor evidence="9">
        <name>iron-sulfur cluster</name>
        <dbReference type="ChEBI" id="CHEBI:30408"/>
    </cofactor>
</comment>
<dbReference type="OrthoDB" id="9794720at2"/>
<dbReference type="RefSeq" id="WP_009194069.1">
    <property type="nucleotide sequence ID" value="NZ_AODQ01000010.1"/>
</dbReference>
<keyword evidence="6 9" id="KW-0411">Iron-sulfur</keyword>
<evidence type="ECO:0000256" key="1">
    <source>
        <dbReference type="ARBA" id="ARBA00022722"/>
    </source>
</evidence>
<dbReference type="eggNOG" id="COG1468">
    <property type="taxonomic scope" value="Bacteria"/>
</dbReference>
<dbReference type="Gene3D" id="3.90.320.10">
    <property type="match status" value="1"/>
</dbReference>
<dbReference type="PANTHER" id="PTHR37168:SF1">
    <property type="entry name" value="CRISPR-ASSOCIATED EXONUCLEASE CAS4"/>
    <property type="match status" value="1"/>
</dbReference>
<evidence type="ECO:0000256" key="8">
    <source>
        <dbReference type="ARBA" id="ARBA00023211"/>
    </source>
</evidence>
<keyword evidence="4 9" id="KW-0269">Exonuclease</keyword>
<evidence type="ECO:0000256" key="7">
    <source>
        <dbReference type="ARBA" id="ARBA00023118"/>
    </source>
</evidence>
<sequence>MPEITPTLLNYHFLCDRKVWLHAHGIRMEHTSEVVADGKFVHENSYPQRAQRYEELQLGPAKIDYYDAKNKVVHEIKRSNKAEEAHRWQVKYYLWLLEQAGIAGATGLLEYPALRRTETITLEADDRARLQLLLQEIDTLITLPQPPERVQKRICKGCSYYDFCWSE</sequence>
<keyword evidence="5 9" id="KW-0408">Iron</keyword>
<dbReference type="STRING" id="1279009.ADICEAN_00662"/>
<evidence type="ECO:0000256" key="5">
    <source>
        <dbReference type="ARBA" id="ARBA00023004"/>
    </source>
</evidence>
<keyword evidence="8 9" id="KW-0464">Manganese</keyword>
<keyword evidence="1 9" id="KW-0540">Nuclease</keyword>
<feature type="domain" description="DUF83" evidence="10">
    <location>
        <begin position="7"/>
        <end position="166"/>
    </location>
</feature>
<proteinExistence type="inferred from homology"/>
<dbReference type="GO" id="GO:0051607">
    <property type="term" value="P:defense response to virus"/>
    <property type="evidence" value="ECO:0007669"/>
    <property type="project" value="UniProtKB-KW"/>
</dbReference>
<comment type="function">
    <text evidence="9">CRISPR (clustered regularly interspaced short palindromic repeat) is an adaptive immune system that provides protection against mobile genetic elements (viruses, transposable elements and conjugative plasmids). CRISPR clusters contain sequences complementary to antecedent mobile elements and target invading nucleic acids. CRISPR clusters are transcribed and processed into CRISPR RNA (crRNA).</text>
</comment>
<dbReference type="Proteomes" id="UP000011910">
    <property type="component" value="Unassembled WGS sequence"/>
</dbReference>
<evidence type="ECO:0000256" key="6">
    <source>
        <dbReference type="ARBA" id="ARBA00023014"/>
    </source>
</evidence>
<comment type="cofactor">
    <cofactor evidence="9">
        <name>Mg(2+)</name>
        <dbReference type="ChEBI" id="CHEBI:18420"/>
    </cofactor>
    <cofactor evidence="9">
        <name>Mn(2+)</name>
        <dbReference type="ChEBI" id="CHEBI:29035"/>
    </cofactor>
    <text evidence="9">Mg(2+) or Mn(2+) required for ssDNA cleavage activity.</text>
</comment>
<evidence type="ECO:0000256" key="4">
    <source>
        <dbReference type="ARBA" id="ARBA00022839"/>
    </source>
</evidence>
<evidence type="ECO:0000259" key="10">
    <source>
        <dbReference type="Pfam" id="PF01930"/>
    </source>
</evidence>
<keyword evidence="2 9" id="KW-0479">Metal-binding</keyword>
<accession>M7N678</accession>
<dbReference type="Pfam" id="PF01930">
    <property type="entry name" value="Cas_Cas4"/>
    <property type="match status" value="1"/>
</dbReference>
<dbReference type="InterPro" id="IPR011604">
    <property type="entry name" value="PDDEXK-like_dom_sf"/>
</dbReference>
<dbReference type="EC" id="3.1.12.1" evidence="9"/>
<gene>
    <name evidence="11" type="ORF">ADICEAN_00662</name>
</gene>
<dbReference type="EMBL" id="AODQ01000010">
    <property type="protein sequence ID" value="EMR04138.1"/>
    <property type="molecule type" value="Genomic_DNA"/>
</dbReference>
<reference evidence="11 12" key="1">
    <citation type="journal article" date="2013" name="Genome Announc.">
        <title>Draft Genome Sequence of Cesiribacter andamanensis Strain AMV16T, Isolated from a Soil Sample from a Mud Volcano in the Andaman Islands, India.</title>
        <authorList>
            <person name="Shivaji S."/>
            <person name="Ara S."/>
            <person name="Begum Z."/>
            <person name="Srinivas T.N."/>
            <person name="Singh A."/>
            <person name="Kumar Pinnaka A."/>
        </authorList>
    </citation>
    <scope>NUCLEOTIDE SEQUENCE [LARGE SCALE GENOMIC DNA]</scope>
    <source>
        <strain evidence="11 12">AMV16</strain>
    </source>
</reference>